<organism evidence="1 2">
    <name type="scientific">Aquibium oceanicum</name>
    <dbReference type="NCBI Taxonomy" id="1670800"/>
    <lineage>
        <taxon>Bacteria</taxon>
        <taxon>Pseudomonadati</taxon>
        <taxon>Pseudomonadota</taxon>
        <taxon>Alphaproteobacteria</taxon>
        <taxon>Hyphomicrobiales</taxon>
        <taxon>Phyllobacteriaceae</taxon>
        <taxon>Aquibium</taxon>
    </lineage>
</organism>
<dbReference type="RefSeq" id="WP_072607672.1">
    <property type="nucleotide sequence ID" value="NZ_CP018171.1"/>
</dbReference>
<dbReference type="InterPro" id="IPR007325">
    <property type="entry name" value="KFase/CYL"/>
</dbReference>
<dbReference type="KEGG" id="meso:BSQ44_24750"/>
<dbReference type="STRING" id="1670800.BSQ44_24750"/>
<evidence type="ECO:0000313" key="1">
    <source>
        <dbReference type="EMBL" id="APH74217.1"/>
    </source>
</evidence>
<dbReference type="Gene3D" id="3.50.30.50">
    <property type="entry name" value="Putative cyclase"/>
    <property type="match status" value="1"/>
</dbReference>
<accession>A0A1L3SXQ8</accession>
<dbReference type="Pfam" id="PF04199">
    <property type="entry name" value="Cyclase"/>
    <property type="match status" value="1"/>
</dbReference>
<dbReference type="AlphaFoldDB" id="A0A1L3SXQ8"/>
<sequence>MCEAVQQGTGWLGWNEFAAQEPGVPAGPWIDLSYRVEPGMPCASIFDKPSFRRVREMPDHPFNVTELKMVVHAGTHIDSPRHYYLDGPAFEDIPLDRLHGPGVVWSVSCEPEEVIALARLTSMSPKLREGDILAIDTGWDRRFGTPAYDRHPSLSVEAAHWLVEQKIKLFACDYATPDLVYDLRPEGFDWPVHRALLSRGILICEHLRGHGALAGRRVEFLFNALNIEGSDGAPVRALFRAVTED</sequence>
<protein>
    <recommendedName>
        <fullName evidence="3">Cyclase</fullName>
    </recommendedName>
</protein>
<dbReference type="SUPFAM" id="SSF102198">
    <property type="entry name" value="Putative cyclase"/>
    <property type="match status" value="1"/>
</dbReference>
<name>A0A1L3SXQ8_9HYPH</name>
<dbReference type="EMBL" id="CP018171">
    <property type="protein sequence ID" value="APH74217.1"/>
    <property type="molecule type" value="Genomic_DNA"/>
</dbReference>
<reference evidence="2" key="1">
    <citation type="submission" date="2016-11" db="EMBL/GenBank/DDBJ databases">
        <title>Mesorhizobium oceanicum sp. nov., isolated from deep seawater in South China Sea.</title>
        <authorList>
            <person name="Fu G.-Y."/>
        </authorList>
    </citation>
    <scope>NUCLEOTIDE SEQUENCE [LARGE SCALE GENOMIC DNA]</scope>
    <source>
        <strain evidence="2">B7</strain>
    </source>
</reference>
<dbReference type="OrthoDB" id="9777007at2"/>
<dbReference type="GO" id="GO:0019441">
    <property type="term" value="P:L-tryptophan catabolic process to kynurenine"/>
    <property type="evidence" value="ECO:0007669"/>
    <property type="project" value="InterPro"/>
</dbReference>
<proteinExistence type="predicted"/>
<gene>
    <name evidence="1" type="ORF">BSQ44_24750</name>
</gene>
<dbReference type="Proteomes" id="UP000182840">
    <property type="component" value="Chromosome"/>
</dbReference>
<evidence type="ECO:0000313" key="2">
    <source>
        <dbReference type="Proteomes" id="UP000182840"/>
    </source>
</evidence>
<evidence type="ECO:0008006" key="3">
    <source>
        <dbReference type="Google" id="ProtNLM"/>
    </source>
</evidence>
<dbReference type="PANTHER" id="PTHR31118:SF32">
    <property type="entry name" value="KYNURENINE FORMAMIDASE"/>
    <property type="match status" value="1"/>
</dbReference>
<dbReference type="InterPro" id="IPR037175">
    <property type="entry name" value="KFase_sf"/>
</dbReference>
<keyword evidence="2" id="KW-1185">Reference proteome</keyword>
<dbReference type="GO" id="GO:0004061">
    <property type="term" value="F:arylformamidase activity"/>
    <property type="evidence" value="ECO:0007669"/>
    <property type="project" value="InterPro"/>
</dbReference>
<dbReference type="PANTHER" id="PTHR31118">
    <property type="entry name" value="CYCLASE-LIKE PROTEIN 2"/>
    <property type="match status" value="1"/>
</dbReference>